<keyword evidence="2" id="KW-1185">Reference proteome</keyword>
<accession>A0A2N8PAR4</accession>
<name>A0A2N8PAR4_STRNR</name>
<organism evidence="1 2">
    <name type="scientific">Streptomyces noursei</name>
    <name type="common">Streptomyces albulus</name>
    <dbReference type="NCBI Taxonomy" id="1971"/>
    <lineage>
        <taxon>Bacteria</taxon>
        <taxon>Bacillati</taxon>
        <taxon>Actinomycetota</taxon>
        <taxon>Actinomycetes</taxon>
        <taxon>Kitasatosporales</taxon>
        <taxon>Streptomycetaceae</taxon>
        <taxon>Streptomyces</taxon>
    </lineage>
</organism>
<proteinExistence type="predicted"/>
<protein>
    <submittedName>
        <fullName evidence="1">Uncharacterized protein</fullName>
    </submittedName>
</protein>
<evidence type="ECO:0000313" key="2">
    <source>
        <dbReference type="Proteomes" id="UP000236047"/>
    </source>
</evidence>
<evidence type="ECO:0000313" key="1">
    <source>
        <dbReference type="EMBL" id="PNE38090.1"/>
    </source>
</evidence>
<comment type="caution">
    <text evidence="1">The sequence shown here is derived from an EMBL/GenBank/DDBJ whole genome shotgun (WGS) entry which is preliminary data.</text>
</comment>
<dbReference type="EMBL" id="LJSN01000003">
    <property type="protein sequence ID" value="PNE38090.1"/>
    <property type="molecule type" value="Genomic_DNA"/>
</dbReference>
<reference evidence="2" key="1">
    <citation type="submission" date="2015-09" db="EMBL/GenBank/DDBJ databases">
        <authorList>
            <person name="Graham D.E."/>
            <person name="Mahan K.M."/>
            <person name="Klingeman D.M."/>
            <person name="Fida T."/>
            <person name="Giannone R.J."/>
            <person name="Hettich R.L."/>
            <person name="Parry R.J."/>
            <person name="Spain J.C."/>
        </authorList>
    </citation>
    <scope>NUCLEOTIDE SEQUENCE [LARGE SCALE GENOMIC DNA]</scope>
    <source>
        <strain evidence="2">JCM 4701</strain>
    </source>
</reference>
<gene>
    <name evidence="1" type="ORF">AOB60_28535</name>
</gene>
<dbReference type="Proteomes" id="UP000236047">
    <property type="component" value="Unassembled WGS sequence"/>
</dbReference>
<sequence length="205" mass="22213">MREQAVCDTCGTTTRRSSGYHLPTKHVVVSEAYWRSFFRTAVGLVRALDWDERAQAGAFDRLISQSASSATPWLVCEECSEWFVFDRAAAREHARSGSVPEGSGAVDPAGFALFAAAAWEYVVGRWPASVQQPTVGDTCDLCAKKIYQGELVGRIGAGTAEAYLASGVLETPPLSPPRPDQQGWLACWVCVSRVQTRAGRARGGR</sequence>
<dbReference type="RefSeq" id="WP_073449282.1">
    <property type="nucleotide sequence ID" value="NZ_LJSN01000003.1"/>
</dbReference>
<dbReference type="AlphaFoldDB" id="A0A2N8PAR4"/>